<dbReference type="EMBL" id="JACJFN010000001">
    <property type="protein sequence ID" value="MBB1518535.1"/>
    <property type="molecule type" value="Genomic_DNA"/>
</dbReference>
<dbReference type="Proteomes" id="UP000581189">
    <property type="component" value="Unassembled WGS sequence"/>
</dbReference>
<name>A0A7W4D9N5_9GAMM</name>
<proteinExistence type="predicted"/>
<organism evidence="2 3">
    <name type="scientific">Aquipseudomonas guryensis</name>
    <dbReference type="NCBI Taxonomy" id="2759165"/>
    <lineage>
        <taxon>Bacteria</taxon>
        <taxon>Pseudomonadati</taxon>
        <taxon>Pseudomonadota</taxon>
        <taxon>Gammaproteobacteria</taxon>
        <taxon>Pseudomonadales</taxon>
        <taxon>Pseudomonadaceae</taxon>
        <taxon>Aquipseudomonas</taxon>
    </lineage>
</organism>
<keyword evidence="1" id="KW-0732">Signal</keyword>
<evidence type="ECO:0000313" key="2">
    <source>
        <dbReference type="EMBL" id="MBB1518535.1"/>
    </source>
</evidence>
<feature type="chain" id="PRO_5031265593" evidence="1">
    <location>
        <begin position="21"/>
        <end position="168"/>
    </location>
</feature>
<reference evidence="2 3" key="1">
    <citation type="submission" date="2020-08" db="EMBL/GenBank/DDBJ databases">
        <authorList>
            <person name="Kim C.M."/>
        </authorList>
    </citation>
    <scope>NUCLEOTIDE SEQUENCE [LARGE SCALE GENOMIC DNA]</scope>
    <source>
        <strain evidence="2 3">SR9</strain>
    </source>
</reference>
<keyword evidence="3" id="KW-1185">Reference proteome</keyword>
<evidence type="ECO:0000313" key="3">
    <source>
        <dbReference type="Proteomes" id="UP000581189"/>
    </source>
</evidence>
<dbReference type="RefSeq" id="WP_182832568.1">
    <property type="nucleotide sequence ID" value="NZ_JACJFN010000001.1"/>
</dbReference>
<comment type="caution">
    <text evidence="2">The sequence shown here is derived from an EMBL/GenBank/DDBJ whole genome shotgun (WGS) entry which is preliminary data.</text>
</comment>
<protein>
    <submittedName>
        <fullName evidence="2">DUF3617 domain-containing protein</fullName>
    </submittedName>
</protein>
<evidence type="ECO:0000256" key="1">
    <source>
        <dbReference type="SAM" id="SignalP"/>
    </source>
</evidence>
<dbReference type="Pfam" id="PF12276">
    <property type="entry name" value="DUF3617"/>
    <property type="match status" value="1"/>
</dbReference>
<dbReference type="AlphaFoldDB" id="A0A7W4D9N5"/>
<accession>A0A7W4D9N5</accession>
<dbReference type="InterPro" id="IPR022061">
    <property type="entry name" value="DUF3617"/>
</dbReference>
<sequence length="168" mass="18449">MRIQSLLILCLGLLPALASAEQIRPGLWEFTSNMQSDGQAMPDMQQMLGQLQNLPPEQRQMMEQMMAKQGVKLGGAGVQLCLSEAQAKARDIPLQDPESGCTHKITERGADVWKFRFTCPDGQGEGETRFEGDTAFSTQINGVYGGRQSSMRSQARWVSADCGGLQPR</sequence>
<feature type="signal peptide" evidence="1">
    <location>
        <begin position="1"/>
        <end position="20"/>
    </location>
</feature>
<gene>
    <name evidence="2" type="ORF">H3H45_04740</name>
</gene>